<reference evidence="7 8" key="1">
    <citation type="journal article" date="2023" name="Hortic Res">
        <title>Pangenome of water caltrop reveals structural variations and asymmetric subgenome divergence after allopolyploidization.</title>
        <authorList>
            <person name="Zhang X."/>
            <person name="Chen Y."/>
            <person name="Wang L."/>
            <person name="Yuan Y."/>
            <person name="Fang M."/>
            <person name="Shi L."/>
            <person name="Lu R."/>
            <person name="Comes H.P."/>
            <person name="Ma Y."/>
            <person name="Chen Y."/>
            <person name="Huang G."/>
            <person name="Zhou Y."/>
            <person name="Zheng Z."/>
            <person name="Qiu Y."/>
        </authorList>
    </citation>
    <scope>NUCLEOTIDE SEQUENCE [LARGE SCALE GENOMIC DNA]</scope>
    <source>
        <tissue evidence="7">Roots</tissue>
    </source>
</reference>
<evidence type="ECO:0000313" key="8">
    <source>
        <dbReference type="Proteomes" id="UP001345219"/>
    </source>
</evidence>
<dbReference type="InterPro" id="IPR013136">
    <property type="entry name" value="WSTF_Acf1_Cbp146"/>
</dbReference>
<dbReference type="Pfam" id="PF10537">
    <property type="entry name" value="WAC_Acf1_DNA_bd"/>
    <property type="match status" value="1"/>
</dbReference>
<name>A0AAN7L1D6_9MYRT</name>
<organism evidence="7 8">
    <name type="scientific">Trapa incisa</name>
    <dbReference type="NCBI Taxonomy" id="236973"/>
    <lineage>
        <taxon>Eukaryota</taxon>
        <taxon>Viridiplantae</taxon>
        <taxon>Streptophyta</taxon>
        <taxon>Embryophyta</taxon>
        <taxon>Tracheophyta</taxon>
        <taxon>Spermatophyta</taxon>
        <taxon>Magnoliopsida</taxon>
        <taxon>eudicotyledons</taxon>
        <taxon>Gunneridae</taxon>
        <taxon>Pentapetalae</taxon>
        <taxon>rosids</taxon>
        <taxon>malvids</taxon>
        <taxon>Myrtales</taxon>
        <taxon>Lythraceae</taxon>
        <taxon>Trapa</taxon>
    </lineage>
</organism>
<dbReference type="PROSITE" id="PS51136">
    <property type="entry name" value="WAC"/>
    <property type="match status" value="1"/>
</dbReference>
<evidence type="ECO:0000256" key="1">
    <source>
        <dbReference type="ARBA" id="ARBA00004123"/>
    </source>
</evidence>
<dbReference type="AlphaFoldDB" id="A0AAN7L1D6"/>
<evidence type="ECO:0000313" key="7">
    <source>
        <dbReference type="EMBL" id="KAK4780418.1"/>
    </source>
</evidence>
<keyword evidence="2 3" id="KW-0539">Nucleus</keyword>
<dbReference type="PANTHER" id="PTHR15546:SF2">
    <property type="entry name" value="DDT DOMAIN-CONTAINING PROTEIN DDB_G0282237"/>
    <property type="match status" value="1"/>
</dbReference>
<gene>
    <name evidence="7" type="ORF">SAY87_016524</name>
</gene>
<accession>A0AAN7L1D6</accession>
<comment type="subcellular location">
    <subcellularLocation>
        <location evidence="1 3">Nucleus</location>
    </subcellularLocation>
</comment>
<protein>
    <recommendedName>
        <fullName evidence="9">DDT domain-containing protein</fullName>
    </recommendedName>
</protein>
<sequence length="719" mass="83769">MPLYKRKPISLAELPKTLEPTDLVYQIRFTKEIFHDYQDYVNRINLYRQRLWSCKVTGKSNLTYEEAMVSEKRATEKVQQLPQELMAPALHLIQFSMLPLKDLVDLIATKLQDCLHEGVQLDGKREDGVFPCRIMKVRDQCSKIQYEVSWLGKDNQPTGSALLNEDELIKKKPPVSKSMLKCFIRESTYRGAPWVLHSRLVEEHGISNNLPEELKGKFCFQNGVLVNSKKILNNAEEQKENMEDQESSRVYRRKMKVDRKKLEDSGKEMNDKEGDITAVEVIKYPIEDLLVKPEADDPILTIRPSPLRDFKVSADCIGDLLMVWDFCSSFSRLLHLLPFPLEDFENAICHKDSNLVLIVETHSTLLRLLIKDGGEYSSSLQKRRRKSKITLITWTEYLCDFLEMANNDKLYSHIATIKRGHYGLLDAHAKLEILRALVNNAVETNFVRELLDEYIEQWHELGSTRREEALQEARKRREEHLKAKIVSNGTSNEDGLIIGEKNQGILINNHGKQNGRVKLKKNKHSPKKSVSSHADATSKNNPMMQMQDAEARNGSTQHLLKKRSHQMMLKQGTDERELTLSTKEQRRQHYEREMEKRFIRTNPLGRDGNFNMYWWFRRDGRIFVESSDHKLWGYYHTKEEIDLLIGSLNCKGEREKALHGQLEKYYTRICGKILKKSKYMLGKIAVEEAVVRRSSRVRAPPRNNPANAFLRYVNRWKEE</sequence>
<evidence type="ECO:0000256" key="2">
    <source>
        <dbReference type="ARBA" id="ARBA00023242"/>
    </source>
</evidence>
<feature type="domain" description="DDT" evidence="5">
    <location>
        <begin position="314"/>
        <end position="375"/>
    </location>
</feature>
<evidence type="ECO:0000256" key="3">
    <source>
        <dbReference type="PROSITE-ProRule" id="PRU00475"/>
    </source>
</evidence>
<dbReference type="Proteomes" id="UP001345219">
    <property type="component" value="Chromosome 13"/>
</dbReference>
<dbReference type="Pfam" id="PF15613">
    <property type="entry name" value="WSD"/>
    <property type="match status" value="1"/>
</dbReference>
<feature type="domain" description="WAC" evidence="6">
    <location>
        <begin position="22"/>
        <end position="127"/>
    </location>
</feature>
<proteinExistence type="predicted"/>
<dbReference type="EMBL" id="JAXIOK010000001">
    <property type="protein sequence ID" value="KAK4780418.1"/>
    <property type="molecule type" value="Genomic_DNA"/>
</dbReference>
<dbReference type="GO" id="GO:0005634">
    <property type="term" value="C:nucleus"/>
    <property type="evidence" value="ECO:0007669"/>
    <property type="project" value="UniProtKB-SubCell"/>
</dbReference>
<dbReference type="PANTHER" id="PTHR15546">
    <property type="entry name" value="BROMODOMAIN ADJACENT TO ZINC FINGER DOMAIN, 2A"/>
    <property type="match status" value="1"/>
</dbReference>
<dbReference type="SMART" id="SM00571">
    <property type="entry name" value="DDT"/>
    <property type="match status" value="1"/>
</dbReference>
<dbReference type="InterPro" id="IPR018501">
    <property type="entry name" value="DDT_dom"/>
</dbReference>
<dbReference type="InterPro" id="IPR028941">
    <property type="entry name" value="WHIM2_dom"/>
</dbReference>
<dbReference type="InterPro" id="IPR053271">
    <property type="entry name" value="DDT_domain"/>
</dbReference>
<feature type="region of interest" description="Disordered" evidence="4">
    <location>
        <begin position="517"/>
        <end position="541"/>
    </location>
</feature>
<evidence type="ECO:0008006" key="9">
    <source>
        <dbReference type="Google" id="ProtNLM"/>
    </source>
</evidence>
<comment type="caution">
    <text evidence="7">The sequence shown here is derived from an EMBL/GenBank/DDBJ whole genome shotgun (WGS) entry which is preliminary data.</text>
</comment>
<keyword evidence="8" id="KW-1185">Reference proteome</keyword>
<evidence type="ECO:0000259" key="5">
    <source>
        <dbReference type="PROSITE" id="PS50827"/>
    </source>
</evidence>
<evidence type="ECO:0000259" key="6">
    <source>
        <dbReference type="PROSITE" id="PS51136"/>
    </source>
</evidence>
<evidence type="ECO:0000256" key="4">
    <source>
        <dbReference type="SAM" id="MobiDB-lite"/>
    </source>
</evidence>
<dbReference type="PROSITE" id="PS50827">
    <property type="entry name" value="DDT"/>
    <property type="match status" value="1"/>
</dbReference>
<dbReference type="Pfam" id="PF02791">
    <property type="entry name" value="DDT"/>
    <property type="match status" value="1"/>
</dbReference>
<feature type="compositionally biased region" description="Basic residues" evidence="4">
    <location>
        <begin position="517"/>
        <end position="527"/>
    </location>
</feature>
<dbReference type="GO" id="GO:0000785">
    <property type="term" value="C:chromatin"/>
    <property type="evidence" value="ECO:0007669"/>
    <property type="project" value="UniProtKB-ARBA"/>
</dbReference>